<dbReference type="GO" id="GO:0000160">
    <property type="term" value="P:phosphorelay signal transduction system"/>
    <property type="evidence" value="ECO:0007669"/>
    <property type="project" value="UniProtKB-KW"/>
</dbReference>
<dbReference type="PANTHER" id="PTHR35807:SF1">
    <property type="entry name" value="TRANSCRIPTIONAL REGULATOR REDD"/>
    <property type="match status" value="1"/>
</dbReference>
<evidence type="ECO:0000256" key="6">
    <source>
        <dbReference type="PROSITE-ProRule" id="PRU01091"/>
    </source>
</evidence>
<name>A0A918CY19_9ACTN</name>
<dbReference type="InterPro" id="IPR051677">
    <property type="entry name" value="AfsR-DnrI-RedD_regulator"/>
</dbReference>
<dbReference type="Gene3D" id="1.25.40.10">
    <property type="entry name" value="Tetratricopeptide repeat domain"/>
    <property type="match status" value="2"/>
</dbReference>
<dbReference type="EMBL" id="BMML01000056">
    <property type="protein sequence ID" value="GGN46571.1"/>
    <property type="molecule type" value="Genomic_DNA"/>
</dbReference>
<dbReference type="InterPro" id="IPR011990">
    <property type="entry name" value="TPR-like_helical_dom_sf"/>
</dbReference>
<evidence type="ECO:0000256" key="3">
    <source>
        <dbReference type="ARBA" id="ARBA00023015"/>
    </source>
</evidence>
<dbReference type="SUPFAM" id="SSF52540">
    <property type="entry name" value="P-loop containing nucleoside triphosphate hydrolases"/>
    <property type="match status" value="1"/>
</dbReference>
<dbReference type="SMART" id="SM00028">
    <property type="entry name" value="TPR"/>
    <property type="match status" value="4"/>
</dbReference>
<feature type="DNA-binding region" description="OmpR/PhoB-type" evidence="6">
    <location>
        <begin position="1"/>
        <end position="101"/>
    </location>
</feature>
<dbReference type="PROSITE" id="PS51755">
    <property type="entry name" value="OMPR_PHOB"/>
    <property type="match status" value="1"/>
</dbReference>
<reference evidence="8" key="1">
    <citation type="journal article" date="2014" name="Int. J. Syst. Evol. Microbiol.">
        <title>Complete genome sequence of Corynebacterium casei LMG S-19264T (=DSM 44701T), isolated from a smear-ripened cheese.</title>
        <authorList>
            <consortium name="US DOE Joint Genome Institute (JGI-PGF)"/>
            <person name="Walter F."/>
            <person name="Albersmeier A."/>
            <person name="Kalinowski J."/>
            <person name="Ruckert C."/>
        </authorList>
    </citation>
    <scope>NUCLEOTIDE SEQUENCE</scope>
    <source>
        <strain evidence="8">CGMCC 4.7110</strain>
    </source>
</reference>
<dbReference type="SMART" id="SM01043">
    <property type="entry name" value="BTAD"/>
    <property type="match status" value="1"/>
</dbReference>
<dbReference type="Pfam" id="PF03704">
    <property type="entry name" value="BTAD"/>
    <property type="match status" value="1"/>
</dbReference>
<dbReference type="Pfam" id="PF00486">
    <property type="entry name" value="Trans_reg_C"/>
    <property type="match status" value="1"/>
</dbReference>
<gene>
    <name evidence="8" type="ORF">GCM10011578_099580</name>
</gene>
<evidence type="ECO:0000313" key="9">
    <source>
        <dbReference type="Proteomes" id="UP000653411"/>
    </source>
</evidence>
<dbReference type="InterPro" id="IPR016032">
    <property type="entry name" value="Sig_transdc_resp-reg_C-effctor"/>
</dbReference>
<reference evidence="8" key="2">
    <citation type="submission" date="2020-09" db="EMBL/GenBank/DDBJ databases">
        <authorList>
            <person name="Sun Q."/>
            <person name="Zhou Y."/>
        </authorList>
    </citation>
    <scope>NUCLEOTIDE SEQUENCE</scope>
    <source>
        <strain evidence="8">CGMCC 4.7110</strain>
    </source>
</reference>
<keyword evidence="9" id="KW-1185">Reference proteome</keyword>
<evidence type="ECO:0000256" key="4">
    <source>
        <dbReference type="ARBA" id="ARBA00023125"/>
    </source>
</evidence>
<dbReference type="Gene3D" id="1.10.10.10">
    <property type="entry name" value="Winged helix-like DNA-binding domain superfamily/Winged helix DNA-binding domain"/>
    <property type="match status" value="1"/>
</dbReference>
<feature type="domain" description="OmpR/PhoB-type" evidence="7">
    <location>
        <begin position="1"/>
        <end position="101"/>
    </location>
</feature>
<accession>A0A918CY19</accession>
<organism evidence="8 9">
    <name type="scientific">Streptomyces fuscichromogenes</name>
    <dbReference type="NCBI Taxonomy" id="1324013"/>
    <lineage>
        <taxon>Bacteria</taxon>
        <taxon>Bacillati</taxon>
        <taxon>Actinomycetota</taxon>
        <taxon>Actinomycetes</taxon>
        <taxon>Kitasatosporales</taxon>
        <taxon>Streptomycetaceae</taxon>
        <taxon>Streptomyces</taxon>
    </lineage>
</organism>
<dbReference type="GO" id="GO:0043531">
    <property type="term" value="F:ADP binding"/>
    <property type="evidence" value="ECO:0007669"/>
    <property type="project" value="InterPro"/>
</dbReference>
<proteinExistence type="inferred from homology"/>
<dbReference type="InterPro" id="IPR005158">
    <property type="entry name" value="BTAD"/>
</dbReference>
<dbReference type="PRINTS" id="PR00364">
    <property type="entry name" value="DISEASERSIST"/>
</dbReference>
<dbReference type="Gene3D" id="3.40.50.300">
    <property type="entry name" value="P-loop containing nucleotide triphosphate hydrolases"/>
    <property type="match status" value="1"/>
</dbReference>
<comment type="caution">
    <text evidence="8">The sequence shown here is derived from an EMBL/GenBank/DDBJ whole genome shotgun (WGS) entry which is preliminary data.</text>
</comment>
<evidence type="ECO:0000256" key="2">
    <source>
        <dbReference type="ARBA" id="ARBA00023012"/>
    </source>
</evidence>
<evidence type="ECO:0000259" key="7">
    <source>
        <dbReference type="PROSITE" id="PS51755"/>
    </source>
</evidence>
<dbReference type="Proteomes" id="UP000653411">
    <property type="component" value="Unassembled WGS sequence"/>
</dbReference>
<keyword evidence="4 6" id="KW-0238">DNA-binding</keyword>
<dbReference type="SUPFAM" id="SSF48452">
    <property type="entry name" value="TPR-like"/>
    <property type="match status" value="2"/>
</dbReference>
<dbReference type="SUPFAM" id="SSF46894">
    <property type="entry name" value="C-terminal effector domain of the bipartite response regulators"/>
    <property type="match status" value="1"/>
</dbReference>
<dbReference type="GO" id="GO:0006355">
    <property type="term" value="P:regulation of DNA-templated transcription"/>
    <property type="evidence" value="ECO:0007669"/>
    <property type="project" value="InterPro"/>
</dbReference>
<dbReference type="GO" id="GO:0003677">
    <property type="term" value="F:DNA binding"/>
    <property type="evidence" value="ECO:0007669"/>
    <property type="project" value="UniProtKB-UniRule"/>
</dbReference>
<dbReference type="SMART" id="SM00862">
    <property type="entry name" value="Trans_reg_C"/>
    <property type="match status" value="1"/>
</dbReference>
<keyword evidence="2" id="KW-0902">Two-component regulatory system</keyword>
<dbReference type="InterPro" id="IPR027417">
    <property type="entry name" value="P-loop_NTPase"/>
</dbReference>
<comment type="similarity">
    <text evidence="1">Belongs to the AfsR/DnrI/RedD regulatory family.</text>
</comment>
<keyword evidence="3" id="KW-0805">Transcription regulation</keyword>
<dbReference type="InterPro" id="IPR036388">
    <property type="entry name" value="WH-like_DNA-bd_sf"/>
</dbReference>
<dbReference type="Pfam" id="PF13424">
    <property type="entry name" value="TPR_12"/>
    <property type="match status" value="1"/>
</dbReference>
<dbReference type="PANTHER" id="PTHR35807">
    <property type="entry name" value="TRANSCRIPTIONAL REGULATOR REDD-RELATED"/>
    <property type="match status" value="1"/>
</dbReference>
<sequence>MKGSLRLSILGPLRAWYREEELHLGPPKQQSVLALLSVQAGQPVPLHEIIDALWGDNPPDRAVNVVHRHVGALRRLLEPGLTQRSAAHVLVRAAGGYRLNVPEEALDLSQFRKLRDAGQGALHDKRPGKATDLLVKALSLWRGSTAAGLPHQLRSNSVFAGVDAEYFRAVQVAAAAALNARRTSAVLPLLRHAAHVDPLNETLQASLIRVLAAEGQTAQALEHYHSVRSQLMTELGVDAGPELRAAQTHVLLNTEAVAESTSVRATKIDPPAGKSFSSVRPAQLPASPHVLTGRRAEIEQLDALLLSSASTAPAISAIGGAPGVGKTAIALHWAHRNAHRFPDGQLYINLRGYDPAGEPLTPSMIICYFLESFGIPGERIPPSLDSQIALYRSLLAGRRCLIVLDNARNAEQVRPLLPGNPDCVTIITSREQMAGLVVSAGAHLLTVDLFTVAESLEFLSNKIGEARVTQDRNSALAIVRHCGRLPITLAIVCARAASRPIAPLADIAAELEESRDSLRAFTVDGESDPITDTRSVFSWSYHALTDQAAEVFRRLWMSPAHNVSLQTAVSLAGLPVRTMRQVMSELDRAHLWSEHKSGHYSTHDLLRVFSRELSRSNDSDQDLGQARQRLYDHYLHTAYNASSVINTHRDHPVVLPYVPGTQVIHFTDTEHAADWLHHEMPALQTIATSSESYDTRGQAWRMAAILELIFDRSGRRKEQIDIQSAALFAAQCIGDTRGQAHMHRSLGFALGRTNQNAQAENHLNKALAMFAETGDVLGEALTHRYMAFVTNAKGDHRTACSHYGKAASLYERINHMVGVASVVNEVGWTRILMQDFQGALEDCRRAIDIARKAGNRNVEAASWDSLGVAYHRLGKKPESLYSLHRALAIYRELADAYLIADTLVHIGDTHSSDSPGEARKAWTDAVDILDSLGHPEGDLIRQRLTDL</sequence>
<dbReference type="AlphaFoldDB" id="A0A918CY19"/>
<protein>
    <submittedName>
        <fullName evidence="8">SARP family transcriptional regulator</fullName>
    </submittedName>
</protein>
<keyword evidence="5" id="KW-0804">Transcription</keyword>
<dbReference type="InterPro" id="IPR019734">
    <property type="entry name" value="TPR_rpt"/>
</dbReference>
<dbReference type="InterPro" id="IPR001867">
    <property type="entry name" value="OmpR/PhoB-type_DNA-bd"/>
</dbReference>
<evidence type="ECO:0000313" key="8">
    <source>
        <dbReference type="EMBL" id="GGN46571.1"/>
    </source>
</evidence>
<evidence type="ECO:0000256" key="5">
    <source>
        <dbReference type="ARBA" id="ARBA00023163"/>
    </source>
</evidence>
<evidence type="ECO:0000256" key="1">
    <source>
        <dbReference type="ARBA" id="ARBA00005820"/>
    </source>
</evidence>